<dbReference type="Pfam" id="PF01400">
    <property type="entry name" value="Astacin"/>
    <property type="match status" value="1"/>
</dbReference>
<dbReference type="PROSITE" id="PS51864">
    <property type="entry name" value="ASTACIN"/>
    <property type="match status" value="1"/>
</dbReference>
<evidence type="ECO:0000256" key="3">
    <source>
        <dbReference type="ARBA" id="ARBA00022525"/>
    </source>
</evidence>
<dbReference type="AlphaFoldDB" id="A0A016UCA0"/>
<feature type="chain" id="PRO_5005100988" description="Zinc metalloproteinase" evidence="13 16">
    <location>
        <begin position="17"/>
        <end position="593"/>
    </location>
</feature>
<evidence type="ECO:0000259" key="18">
    <source>
        <dbReference type="PROSITE" id="PS51864"/>
    </source>
</evidence>
<dbReference type="PANTHER" id="PTHR10127:SF793">
    <property type="entry name" value="ZINC METALLOPROTEINASE NAS-31"/>
    <property type="match status" value="1"/>
</dbReference>
<name>A0A016UCA0_9BILA</name>
<evidence type="ECO:0000256" key="15">
    <source>
        <dbReference type="PROSITE-ProRule" id="PRU01211"/>
    </source>
</evidence>
<feature type="domain" description="Peptidase M12A" evidence="18">
    <location>
        <begin position="136"/>
        <end position="331"/>
    </location>
</feature>
<keyword evidence="9 15" id="KW-0482">Metalloprotease</keyword>
<evidence type="ECO:0000313" key="19">
    <source>
        <dbReference type="EMBL" id="EYC12795.1"/>
    </source>
</evidence>
<dbReference type="GO" id="GO:0008270">
    <property type="term" value="F:zinc ion binding"/>
    <property type="evidence" value="ECO:0007669"/>
    <property type="project" value="UniProtKB-UniRule"/>
</dbReference>
<feature type="binding site" evidence="15">
    <location>
        <position position="232"/>
    </location>
    <ligand>
        <name>Zn(2+)</name>
        <dbReference type="ChEBI" id="CHEBI:29105"/>
        <note>catalytic</note>
    </ligand>
</feature>
<dbReference type="GO" id="GO:0004222">
    <property type="term" value="F:metalloendopeptidase activity"/>
    <property type="evidence" value="ECO:0007669"/>
    <property type="project" value="UniProtKB-UniRule"/>
</dbReference>
<feature type="binding site" evidence="15">
    <location>
        <position position="238"/>
    </location>
    <ligand>
        <name>Zn(2+)</name>
        <dbReference type="ChEBI" id="CHEBI:29105"/>
        <note>catalytic</note>
    </ligand>
</feature>
<evidence type="ECO:0000256" key="9">
    <source>
        <dbReference type="ARBA" id="ARBA00023049"/>
    </source>
</evidence>
<dbReference type="InterPro" id="IPR003582">
    <property type="entry name" value="ShKT_dom"/>
</dbReference>
<feature type="signal peptide" evidence="13 16">
    <location>
        <begin position="1"/>
        <end position="16"/>
    </location>
</feature>
<dbReference type="InterPro" id="IPR001506">
    <property type="entry name" value="Peptidase_M12A"/>
</dbReference>
<dbReference type="CDD" id="cd04280">
    <property type="entry name" value="ZnMc_astacin_like"/>
    <property type="match status" value="1"/>
</dbReference>
<evidence type="ECO:0000256" key="8">
    <source>
        <dbReference type="ARBA" id="ARBA00022833"/>
    </source>
</evidence>
<evidence type="ECO:0000256" key="4">
    <source>
        <dbReference type="ARBA" id="ARBA00022670"/>
    </source>
</evidence>
<keyword evidence="10" id="KW-0865">Zymogen</keyword>
<feature type="binding site" evidence="15">
    <location>
        <position position="228"/>
    </location>
    <ligand>
        <name>Zn(2+)</name>
        <dbReference type="ChEBI" id="CHEBI:29105"/>
        <note>catalytic</note>
    </ligand>
</feature>
<keyword evidence="7 15" id="KW-0378">Hydrolase</keyword>
<dbReference type="SMART" id="SM00235">
    <property type="entry name" value="ZnMc"/>
    <property type="match status" value="1"/>
</dbReference>
<dbReference type="InterPro" id="IPR024079">
    <property type="entry name" value="MetalloPept_cat_dom_sf"/>
</dbReference>
<comment type="cofactor">
    <cofactor evidence="15 16">
        <name>Zn(2+)</name>
        <dbReference type="ChEBI" id="CHEBI:29105"/>
    </cofactor>
    <text evidence="15 16">Binds 1 zinc ion per subunit.</text>
</comment>
<keyword evidence="11" id="KW-1015">Disulfide bond</keyword>
<dbReference type="GO" id="GO:0006508">
    <property type="term" value="P:proteolysis"/>
    <property type="evidence" value="ECO:0007669"/>
    <property type="project" value="UniProtKB-KW"/>
</dbReference>
<dbReference type="EMBL" id="JARK01001381">
    <property type="protein sequence ID" value="EYC12795.1"/>
    <property type="molecule type" value="Genomic_DNA"/>
</dbReference>
<comment type="subcellular location">
    <subcellularLocation>
        <location evidence="2 13">Secreted</location>
    </subcellularLocation>
</comment>
<evidence type="ECO:0000256" key="1">
    <source>
        <dbReference type="ARBA" id="ARBA00002657"/>
    </source>
</evidence>
<dbReference type="SUPFAM" id="SSF55486">
    <property type="entry name" value="Metalloproteases ('zincins'), catalytic domain"/>
    <property type="match status" value="1"/>
</dbReference>
<evidence type="ECO:0000256" key="6">
    <source>
        <dbReference type="ARBA" id="ARBA00022729"/>
    </source>
</evidence>
<evidence type="ECO:0000256" key="5">
    <source>
        <dbReference type="ARBA" id="ARBA00022723"/>
    </source>
</evidence>
<dbReference type="InterPro" id="IPR017050">
    <property type="entry name" value="Metallopeptidase_nem"/>
</dbReference>
<keyword evidence="8 15" id="KW-0862">Zinc</keyword>
<accession>A0A016UCA0</accession>
<keyword evidence="6 13" id="KW-0732">Signal</keyword>
<evidence type="ECO:0000256" key="14">
    <source>
        <dbReference type="PROSITE-ProRule" id="PRU01005"/>
    </source>
</evidence>
<gene>
    <name evidence="19" type="primary">Acey_s0045.g1091</name>
    <name evidence="19" type="ORF">Y032_0045g1091</name>
</gene>
<evidence type="ECO:0000256" key="13">
    <source>
        <dbReference type="PIRNR" id="PIRNR036365"/>
    </source>
</evidence>
<feature type="active site" evidence="15">
    <location>
        <position position="229"/>
    </location>
</feature>
<evidence type="ECO:0000256" key="10">
    <source>
        <dbReference type="ARBA" id="ARBA00023145"/>
    </source>
</evidence>
<comment type="caution">
    <text evidence="14">Lacks conserved residue(s) required for the propagation of feature annotation.</text>
</comment>
<organism evidence="19 20">
    <name type="scientific">Ancylostoma ceylanicum</name>
    <dbReference type="NCBI Taxonomy" id="53326"/>
    <lineage>
        <taxon>Eukaryota</taxon>
        <taxon>Metazoa</taxon>
        <taxon>Ecdysozoa</taxon>
        <taxon>Nematoda</taxon>
        <taxon>Chromadorea</taxon>
        <taxon>Rhabditida</taxon>
        <taxon>Rhabditina</taxon>
        <taxon>Rhabditomorpha</taxon>
        <taxon>Strongyloidea</taxon>
        <taxon>Ancylostomatidae</taxon>
        <taxon>Ancylostomatinae</taxon>
        <taxon>Ancylostoma</taxon>
    </lineage>
</organism>
<protein>
    <recommendedName>
        <fullName evidence="13">Zinc metalloproteinase</fullName>
    </recommendedName>
</protein>
<evidence type="ECO:0000256" key="7">
    <source>
        <dbReference type="ARBA" id="ARBA00022801"/>
    </source>
</evidence>
<dbReference type="MEROPS" id="M12.310"/>
<proteinExistence type="predicted"/>
<dbReference type="GO" id="GO:0018996">
    <property type="term" value="P:molting cycle, collagen and cuticulin-based cuticle"/>
    <property type="evidence" value="ECO:0007669"/>
    <property type="project" value="InterPro"/>
</dbReference>
<evidence type="ECO:0000313" key="20">
    <source>
        <dbReference type="Proteomes" id="UP000024635"/>
    </source>
</evidence>
<dbReference type="GO" id="GO:0005576">
    <property type="term" value="C:extracellular region"/>
    <property type="evidence" value="ECO:0007669"/>
    <property type="project" value="UniProtKB-SubCell"/>
</dbReference>
<evidence type="ECO:0000256" key="16">
    <source>
        <dbReference type="RuleBase" id="RU361183"/>
    </source>
</evidence>
<reference evidence="20" key="1">
    <citation type="journal article" date="2015" name="Nat. Genet.">
        <title>The genome and transcriptome of the zoonotic hookworm Ancylostoma ceylanicum identify infection-specific gene families.</title>
        <authorList>
            <person name="Schwarz E.M."/>
            <person name="Hu Y."/>
            <person name="Antoshechkin I."/>
            <person name="Miller M.M."/>
            <person name="Sternberg P.W."/>
            <person name="Aroian R.V."/>
        </authorList>
    </citation>
    <scope>NUCLEOTIDE SEQUENCE</scope>
    <source>
        <strain evidence="20">HY135</strain>
    </source>
</reference>
<dbReference type="PIRSF" id="PIRSF036365">
    <property type="entry name" value="Astacin_nematoda"/>
    <property type="match status" value="1"/>
</dbReference>
<keyword evidence="4 15" id="KW-0645">Protease</keyword>
<evidence type="ECO:0000256" key="2">
    <source>
        <dbReference type="ARBA" id="ARBA00004613"/>
    </source>
</evidence>
<feature type="domain" description="ShKT" evidence="17">
    <location>
        <begin position="555"/>
        <end position="592"/>
    </location>
</feature>
<evidence type="ECO:0000256" key="11">
    <source>
        <dbReference type="ARBA" id="ARBA00023157"/>
    </source>
</evidence>
<dbReference type="InterPro" id="IPR006026">
    <property type="entry name" value="Peptidase_Metallo"/>
</dbReference>
<keyword evidence="3 13" id="KW-0964">Secreted</keyword>
<dbReference type="PROSITE" id="PS51670">
    <property type="entry name" value="SHKT"/>
    <property type="match status" value="1"/>
</dbReference>
<comment type="function">
    <text evidence="1">Metalloprotease.</text>
</comment>
<dbReference type="OrthoDB" id="10414341at2759"/>
<dbReference type="Gene3D" id="3.40.390.10">
    <property type="entry name" value="Collagenase (Catalytic Domain)"/>
    <property type="match status" value="1"/>
</dbReference>
<dbReference type="InterPro" id="IPR034035">
    <property type="entry name" value="Astacin-like_dom"/>
</dbReference>
<evidence type="ECO:0000256" key="12">
    <source>
        <dbReference type="ARBA" id="ARBA00023180"/>
    </source>
</evidence>
<dbReference type="PRINTS" id="PR00480">
    <property type="entry name" value="ASTACIN"/>
</dbReference>
<keyword evidence="12" id="KW-0325">Glycoprotein</keyword>
<dbReference type="Proteomes" id="UP000024635">
    <property type="component" value="Unassembled WGS sequence"/>
</dbReference>
<keyword evidence="20" id="KW-1185">Reference proteome</keyword>
<evidence type="ECO:0000259" key="17">
    <source>
        <dbReference type="PROSITE" id="PS51670"/>
    </source>
</evidence>
<sequence length="593" mass="67151">MRVFLLVLLLAICASAGFFDTKLGEKIKKTLGKIKAALNGTLLMKIREKFIALREKIKAKLKLSPARKALLGEIMKHIIKIKKDKIQEKGDSIEEINSKSAIGELLYQGDIVLTNKQAQEIVDDIEGDENDRGKRQAFRDRNYPRTLWSKGVYYYFHGNATPEVRSVFTKGARLWMKDTCIDFFESNSAPDRIRVFKEQGCWSYVGRIGGQQDLSLGKGCESVGTAAHEIGHAIGFYHTHSRHDRDNFITFNAQNVKPDWLDQFTKQTPATNENYGITYDYGSIMHYGANSASANGQPSMVPFDPKYVETLGSPIISFYELLMINKHYECTSKIRFSIDALVYVEHLSNLIQRIAIRILLRSWIWRPTMRPEGSHQITAVRLAPLSQMLGSDKFYFQPSGCGSILQATAQYQNLHDKRGNEAAGQRPREDMDFCYYWITVFEQLTMHKMSDSLKHAFQAPQGSRIEIKIADLSRGAAVDGCQYWGVEIKTHADQRLTGYRFCAPEDVGRTLVSNSNIVPIITYNRFYATTVDIQYRIVGGNVGGPRPQPQPNSNCVDNEQCATLIRTKNFCQSRSFTESVKRGLCPKACGFCR</sequence>
<comment type="caution">
    <text evidence="19">The sequence shown here is derived from an EMBL/GenBank/DDBJ whole genome shotgun (WGS) entry which is preliminary data.</text>
</comment>
<keyword evidence="5 15" id="KW-0479">Metal-binding</keyword>
<dbReference type="PANTHER" id="PTHR10127">
    <property type="entry name" value="DISCOIDIN, CUB, EGF, LAMININ , AND ZINC METALLOPROTEASE DOMAIN CONTAINING"/>
    <property type="match status" value="1"/>
</dbReference>